<name>A0A2U3QFI6_9BACT</name>
<dbReference type="AlphaFoldDB" id="A0A2U3QFI6"/>
<protein>
    <submittedName>
        <fullName evidence="2">Tetratricopeptide TPR_2 repeat protein</fullName>
    </submittedName>
</protein>
<dbReference type="Gene3D" id="1.25.40.10">
    <property type="entry name" value="Tetratricopeptide repeat domain"/>
    <property type="match status" value="1"/>
</dbReference>
<organism evidence="2 3">
    <name type="scientific">Candidatus Sulfobium mesophilum</name>
    <dbReference type="NCBI Taxonomy" id="2016548"/>
    <lineage>
        <taxon>Bacteria</taxon>
        <taxon>Pseudomonadati</taxon>
        <taxon>Nitrospirota</taxon>
        <taxon>Nitrospiria</taxon>
        <taxon>Nitrospirales</taxon>
        <taxon>Nitrospiraceae</taxon>
        <taxon>Candidatus Sulfobium</taxon>
    </lineage>
</organism>
<sequence>MNFFDEGLRLLGESNILAALACFEKAYAVEKTPKTKSYLAYCIATERGQITEAVSLCQAAIKAEPDNPEHYLNLGRVYLKAKRKDEAIAELRRGLSFGANQDIKDILEGLGLRKKPVFPFLPRNNFLNKYTGIVLARLRLRLYL</sequence>
<dbReference type="EMBL" id="OUUY01000063">
    <property type="protein sequence ID" value="SPQ00178.1"/>
    <property type="molecule type" value="Genomic_DNA"/>
</dbReference>
<dbReference type="InterPro" id="IPR019734">
    <property type="entry name" value="TPR_rpt"/>
</dbReference>
<dbReference type="SUPFAM" id="SSF48452">
    <property type="entry name" value="TPR-like"/>
    <property type="match status" value="1"/>
</dbReference>
<proteinExistence type="predicted"/>
<feature type="repeat" description="TPR" evidence="1">
    <location>
        <begin position="68"/>
        <end position="101"/>
    </location>
</feature>
<dbReference type="Pfam" id="PF14559">
    <property type="entry name" value="TPR_19"/>
    <property type="match status" value="1"/>
</dbReference>
<dbReference type="Proteomes" id="UP000245125">
    <property type="component" value="Unassembled WGS sequence"/>
</dbReference>
<gene>
    <name evidence="2" type="ORF">NBG4_190021</name>
</gene>
<accession>A0A2U3QFI6</accession>
<dbReference type="PROSITE" id="PS50005">
    <property type="entry name" value="TPR"/>
    <property type="match status" value="1"/>
</dbReference>
<keyword evidence="3" id="KW-1185">Reference proteome</keyword>
<evidence type="ECO:0000313" key="3">
    <source>
        <dbReference type="Proteomes" id="UP000245125"/>
    </source>
</evidence>
<dbReference type="InterPro" id="IPR011990">
    <property type="entry name" value="TPR-like_helical_dom_sf"/>
</dbReference>
<reference evidence="3" key="1">
    <citation type="submission" date="2018-03" db="EMBL/GenBank/DDBJ databases">
        <authorList>
            <person name="Zecchin S."/>
        </authorList>
    </citation>
    <scope>NUCLEOTIDE SEQUENCE [LARGE SCALE GENOMIC DNA]</scope>
</reference>
<evidence type="ECO:0000313" key="2">
    <source>
        <dbReference type="EMBL" id="SPQ00178.1"/>
    </source>
</evidence>
<evidence type="ECO:0000256" key="1">
    <source>
        <dbReference type="PROSITE-ProRule" id="PRU00339"/>
    </source>
</evidence>
<keyword evidence="1" id="KW-0802">TPR repeat</keyword>